<gene>
    <name evidence="3" type="ORF">JIN81_13685</name>
</gene>
<reference evidence="3" key="1">
    <citation type="submission" date="2021-01" db="EMBL/GenBank/DDBJ databases">
        <title>Modified the classification status of verrucomicrobia.</title>
        <authorList>
            <person name="Feng X."/>
        </authorList>
    </citation>
    <scope>NUCLEOTIDE SEQUENCE</scope>
    <source>
        <strain evidence="3">KCTC 22201</strain>
    </source>
</reference>
<sequence length="927" mass="92246">MKYPKFTVAGGASLAAPLFLAVSSNLHAQLTWDPALDGGVTPGAGAWDTTTANWWDGAANQTWDNTGATEAIFGDAGANYDVTIATGGVTVGDLSFSGASRLLFRAETDNDGVMTIKPGGAVWDTGGAHILILQNLTNDVGVSIGSGDTLTVNGGGIFNAGEKPNGGAGATWVAAGATLDVTAATDVRGNAGSIGQFDTVELAGGSTFRAERNGNETYGNDWVLEGDVTFTTRFARQENLSGVISGAGRVTIDSTVFQENQVDQTYIFSGDANTYTGGTTVDGTSHVAVLGINNDNKLGAVPGAADADNIVLKGGAYLRMNGAVTIDANRGITLDGGGGFIASGAASSVAGLITGNGGLAIGRTADGSGNVVTLSNSGNDYGGGTNVLRGTVRLGADNAFGSDGPLTVGGLGGVNATVDLEGFDAVVGGVQLGVGNTRQIRNNGATASTLTIDVADTESYNYGGNLTGSSVVNLIKDGPGTQIFDRTSGYTSDFGDLTVNEGALELNNGGTTDVTGDISVTGGTLRVDETLVGVTSVSVTGGALRISSDDCLGSVPGASTPDFLTLDGGTLNVRLSSDTGGSFAIDSNRGMTLGAGGGVIQTTTPSGAWAVTYNGDITGVGSLTKDAAQTLVLGGANSYTGATTVSAGRLILTGSLTSDVTVESGASFVGGDQVTGTGTGTLPSLTLEDGSLLACFINTGAEDATKSVVSGAVTIGSTATLAVIDQGGDVALAGGTKLTLIDYTGGSLSGTFDGLPDGSMLTVGSNTFILDYDDDVNPGTVTLTVQAGSAYDAWVAANYPGVVGGFDDDDDLDGLSNGEEWYFGGTDPLTGGEGSPLVDVVATGAGTFTFTHLRPTDAAGATASYEWSSTLTGAWNPSGGSADGITVTLTDGAATPDVPGYEEVTVTVAVTAGSSDKVFARVNLTMP</sequence>
<dbReference type="EMBL" id="JAENII010000010">
    <property type="protein sequence ID" value="MBK1828078.1"/>
    <property type="molecule type" value="Genomic_DNA"/>
</dbReference>
<dbReference type="InterPro" id="IPR011050">
    <property type="entry name" value="Pectin_lyase_fold/virulence"/>
</dbReference>
<proteinExistence type="predicted"/>
<dbReference type="Pfam" id="PF12951">
    <property type="entry name" value="PATR"/>
    <property type="match status" value="4"/>
</dbReference>
<dbReference type="NCBIfam" id="TIGR02601">
    <property type="entry name" value="autotrns_rpt"/>
    <property type="match status" value="1"/>
</dbReference>
<comment type="caution">
    <text evidence="3">The sequence shown here is derived from an EMBL/GenBank/DDBJ whole genome shotgun (WGS) entry which is preliminary data.</text>
</comment>
<organism evidence="3 4">
    <name type="scientific">Haloferula rosea</name>
    <dbReference type="NCBI Taxonomy" id="490093"/>
    <lineage>
        <taxon>Bacteria</taxon>
        <taxon>Pseudomonadati</taxon>
        <taxon>Verrucomicrobiota</taxon>
        <taxon>Verrucomicrobiia</taxon>
        <taxon>Verrucomicrobiales</taxon>
        <taxon>Verrucomicrobiaceae</taxon>
        <taxon>Haloferula</taxon>
    </lineage>
</organism>
<dbReference type="SUPFAM" id="SSF51126">
    <property type="entry name" value="Pectin lyase-like"/>
    <property type="match status" value="1"/>
</dbReference>
<feature type="signal peptide" evidence="2">
    <location>
        <begin position="1"/>
        <end position="28"/>
    </location>
</feature>
<keyword evidence="4" id="KW-1185">Reference proteome</keyword>
<dbReference type="InterPro" id="IPR012332">
    <property type="entry name" value="Autotransporter_pectin_lyase_C"/>
</dbReference>
<dbReference type="Gene3D" id="2.160.20.20">
    <property type="match status" value="1"/>
</dbReference>
<name>A0A934VC50_9BACT</name>
<evidence type="ECO:0000313" key="3">
    <source>
        <dbReference type="EMBL" id="MBK1828078.1"/>
    </source>
</evidence>
<protein>
    <submittedName>
        <fullName evidence="3">Autotransporter-associated beta strand repeat-containing protein</fullName>
    </submittedName>
</protein>
<evidence type="ECO:0000256" key="1">
    <source>
        <dbReference type="ARBA" id="ARBA00022729"/>
    </source>
</evidence>
<dbReference type="AlphaFoldDB" id="A0A934VC50"/>
<keyword evidence="1 2" id="KW-0732">Signal</keyword>
<dbReference type="InterPro" id="IPR013425">
    <property type="entry name" value="Autotrns_rpt"/>
</dbReference>
<dbReference type="RefSeq" id="WP_200280749.1">
    <property type="nucleotide sequence ID" value="NZ_JAENII010000010.1"/>
</dbReference>
<dbReference type="Proteomes" id="UP000658278">
    <property type="component" value="Unassembled WGS sequence"/>
</dbReference>
<accession>A0A934VC50</accession>
<evidence type="ECO:0000313" key="4">
    <source>
        <dbReference type="Proteomes" id="UP000658278"/>
    </source>
</evidence>
<feature type="chain" id="PRO_5037713012" evidence="2">
    <location>
        <begin position="29"/>
        <end position="927"/>
    </location>
</feature>
<evidence type="ECO:0000256" key="2">
    <source>
        <dbReference type="SAM" id="SignalP"/>
    </source>
</evidence>